<accession>A0A164YFJ4</accession>
<evidence type="ECO:0000256" key="1">
    <source>
        <dbReference type="SAM" id="Phobius"/>
    </source>
</evidence>
<evidence type="ECO:0000313" key="3">
    <source>
        <dbReference type="Proteomes" id="UP000076858"/>
    </source>
</evidence>
<keyword evidence="3" id="KW-1185">Reference proteome</keyword>
<dbReference type="EMBL" id="LRGB01000915">
    <property type="protein sequence ID" value="KZS15198.1"/>
    <property type="molecule type" value="Genomic_DNA"/>
</dbReference>
<gene>
    <name evidence="2" type="ORF">APZ42_019255</name>
</gene>
<evidence type="ECO:0000313" key="2">
    <source>
        <dbReference type="EMBL" id="KZS15198.1"/>
    </source>
</evidence>
<dbReference type="AlphaFoldDB" id="A0A164YFJ4"/>
<name>A0A164YFJ4_9CRUS</name>
<keyword evidence="1" id="KW-1133">Transmembrane helix</keyword>
<keyword evidence="1" id="KW-0812">Transmembrane</keyword>
<protein>
    <submittedName>
        <fullName evidence="2">Uncharacterized protein</fullName>
    </submittedName>
</protein>
<organism evidence="2 3">
    <name type="scientific">Daphnia magna</name>
    <dbReference type="NCBI Taxonomy" id="35525"/>
    <lineage>
        <taxon>Eukaryota</taxon>
        <taxon>Metazoa</taxon>
        <taxon>Ecdysozoa</taxon>
        <taxon>Arthropoda</taxon>
        <taxon>Crustacea</taxon>
        <taxon>Branchiopoda</taxon>
        <taxon>Diplostraca</taxon>
        <taxon>Cladocera</taxon>
        <taxon>Anomopoda</taxon>
        <taxon>Daphniidae</taxon>
        <taxon>Daphnia</taxon>
    </lineage>
</organism>
<sequence length="101" mass="11849">MVGSPRYTFVGSNVFSEKDTAKSGRSTYKRESVCVCVCVQLCWRQSIFSFFHGRKKKRNNNKNEKMRSDKTFVPIMFFSPFALFPTSIKNYKPLYSNVFYL</sequence>
<dbReference type="Proteomes" id="UP000076858">
    <property type="component" value="Unassembled WGS sequence"/>
</dbReference>
<proteinExistence type="predicted"/>
<comment type="caution">
    <text evidence="2">The sequence shown here is derived from an EMBL/GenBank/DDBJ whole genome shotgun (WGS) entry which is preliminary data.</text>
</comment>
<keyword evidence="1" id="KW-0472">Membrane</keyword>
<reference evidence="2 3" key="1">
    <citation type="submission" date="2016-03" db="EMBL/GenBank/DDBJ databases">
        <title>EvidentialGene: Evidence-directed Construction of Genes on Genomes.</title>
        <authorList>
            <person name="Gilbert D.G."/>
            <person name="Choi J.-H."/>
            <person name="Mockaitis K."/>
            <person name="Colbourne J."/>
            <person name="Pfrender M."/>
        </authorList>
    </citation>
    <scope>NUCLEOTIDE SEQUENCE [LARGE SCALE GENOMIC DNA]</scope>
    <source>
        <strain evidence="2 3">Xinb3</strain>
        <tissue evidence="2">Complete organism</tissue>
    </source>
</reference>
<feature type="transmembrane region" description="Helical" evidence="1">
    <location>
        <begin position="71"/>
        <end position="88"/>
    </location>
</feature>